<proteinExistence type="predicted"/>
<protein>
    <submittedName>
        <fullName evidence="3">Uncharacterized protein</fullName>
    </submittedName>
</protein>
<dbReference type="VEuPathDB" id="FungiDB:B1J91_K11110g"/>
<sequence>MFGGGAGKLKRKSFFLFGDSKSSNSDGKKGNESPVHVGTPSSTFKVKGKESSSAPSNRKEKTLNKSASVPNAKGTDGETARVKQVNKPIKAVSNPLGKEPLWNSNPFLNDDNLNIGSGRRPENIRLSSTDSARRLRENNPFRLEEDPNAISNELIDVKMPSKARFSRPPPPPVNEDELANAKRISSIPVPSDMVQANHETEDLRDLSQKMNEVQINTNITGHKRQKSEAEKLVDDIDSYMNNQSLSPESIDEKALSPSQDILPPILGIDSERIDTNSILDSLYSNVPPLTVEPNTEKDDDMRSEEEKSYSNFSFVPDVEDDDSKSGLESLESDRHEGSPVMLQDDVSNEDILRVVNADSSYHSSSSSSSISSSSSVAGLNCSYSSVAEVNNEVNSFESSHYNSETLIQQQTTASNEARTLRVVNEDRPSFYLQATNTNDDDTTTVSSASFGPLKPLQNNYSEIDSKDVTPNIFSNMSTIPNADTSTSTETSSANMSTPKAYKSTTSTPLGTISAASESFTTPTNLHNEKEAQVDTESGISARSSMDKNSGISTNIISPRSENNFRLVSSYLEEIRLKYNPTSNFLEPPPNLPISIKQKNNLIQPKNIRVKLRTNAKQIGIKHGRVKQKLLTLETANENTTDTKRSSSSFPNTPTGSVIDHTKEFRNLLHKNTDKDVDQSSETGSEDYLDEIPGDEAYDSDDAMAPLREKKSRTATTDNTVTRSNTVVSYYTRKKNKLGTGYNEEEASEHALPSKLSMLDYANAETKAKRGRSESRASQLSAKTERDFMFRGPLHIANPSDSESD</sequence>
<feature type="compositionally biased region" description="Basic and acidic residues" evidence="2">
    <location>
        <begin position="765"/>
        <end position="774"/>
    </location>
</feature>
<reference evidence="3 4" key="1">
    <citation type="submission" date="2015-10" db="EMBL/GenBank/DDBJ databases">
        <title>Draft genomes sequences of Candida glabrata isolates 1A, 1B, 2A, 2B, 3A and 3B.</title>
        <authorList>
            <person name="Haavelsrud O.E."/>
            <person name="Gaustad P."/>
        </authorList>
    </citation>
    <scope>NUCLEOTIDE SEQUENCE [LARGE SCALE GENOMIC DNA]</scope>
    <source>
        <strain evidence="3">910700640</strain>
    </source>
</reference>
<evidence type="ECO:0000313" key="4">
    <source>
        <dbReference type="Proteomes" id="UP000054886"/>
    </source>
</evidence>
<accession>A0A0W0CR93</accession>
<feature type="region of interest" description="Disordered" evidence="2">
    <location>
        <begin position="17"/>
        <end position="131"/>
    </location>
</feature>
<dbReference type="Proteomes" id="UP000054886">
    <property type="component" value="Unassembled WGS sequence"/>
</dbReference>
<dbReference type="EMBL" id="LLZZ01000126">
    <property type="protein sequence ID" value="KTB02137.1"/>
    <property type="molecule type" value="Genomic_DNA"/>
</dbReference>
<feature type="region of interest" description="Disordered" evidence="2">
    <location>
        <begin position="283"/>
        <end position="347"/>
    </location>
</feature>
<feature type="region of interest" description="Disordered" evidence="2">
    <location>
        <begin position="765"/>
        <end position="804"/>
    </location>
</feature>
<feature type="compositionally biased region" description="Acidic residues" evidence="2">
    <location>
        <begin position="683"/>
        <end position="700"/>
    </location>
</feature>
<organism evidence="3 4">
    <name type="scientific">Candida glabrata</name>
    <name type="common">Yeast</name>
    <name type="synonym">Torulopsis glabrata</name>
    <dbReference type="NCBI Taxonomy" id="5478"/>
    <lineage>
        <taxon>Eukaryota</taxon>
        <taxon>Fungi</taxon>
        <taxon>Dikarya</taxon>
        <taxon>Ascomycota</taxon>
        <taxon>Saccharomycotina</taxon>
        <taxon>Saccharomycetes</taxon>
        <taxon>Saccharomycetales</taxon>
        <taxon>Saccharomycetaceae</taxon>
        <taxon>Nakaseomyces</taxon>
    </lineage>
</organism>
<feature type="region of interest" description="Disordered" evidence="2">
    <location>
        <begin position="479"/>
        <end position="508"/>
    </location>
</feature>
<feature type="region of interest" description="Disordered" evidence="2">
    <location>
        <begin position="635"/>
        <end position="657"/>
    </location>
</feature>
<dbReference type="VEuPathDB" id="FungiDB:CAGL0K11110g"/>
<feature type="region of interest" description="Disordered" evidence="2">
    <location>
        <begin position="669"/>
        <end position="700"/>
    </location>
</feature>
<gene>
    <name evidence="3" type="ORF">AO440_003719</name>
</gene>
<evidence type="ECO:0000256" key="1">
    <source>
        <dbReference type="SAM" id="Coils"/>
    </source>
</evidence>
<name>A0A0W0CR93_CANGB</name>
<dbReference type="VEuPathDB" id="FungiDB:GWK60_K10901"/>
<feature type="compositionally biased region" description="Low complexity" evidence="2">
    <location>
        <begin position="484"/>
        <end position="497"/>
    </location>
</feature>
<evidence type="ECO:0000313" key="3">
    <source>
        <dbReference type="EMBL" id="KTB02137.1"/>
    </source>
</evidence>
<feature type="compositionally biased region" description="Polar residues" evidence="2">
    <location>
        <begin position="645"/>
        <end position="655"/>
    </location>
</feature>
<keyword evidence="1" id="KW-0175">Coiled coil</keyword>
<feature type="coiled-coil region" evidence="1">
    <location>
        <begin position="196"/>
        <end position="242"/>
    </location>
</feature>
<evidence type="ECO:0000256" key="2">
    <source>
        <dbReference type="SAM" id="MobiDB-lite"/>
    </source>
</evidence>
<feature type="region of interest" description="Disordered" evidence="2">
    <location>
        <begin position="520"/>
        <end position="554"/>
    </location>
</feature>
<comment type="caution">
    <text evidence="3">The sequence shown here is derived from an EMBL/GenBank/DDBJ whole genome shotgun (WGS) entry which is preliminary data.</text>
</comment>
<feature type="compositionally biased region" description="Polar residues" evidence="2">
    <location>
        <begin position="534"/>
        <end position="554"/>
    </location>
</feature>
<feature type="compositionally biased region" description="Basic and acidic residues" evidence="2">
    <location>
        <begin position="294"/>
        <end position="308"/>
    </location>
</feature>
<dbReference type="VEuPathDB" id="FungiDB:GVI51_K10945"/>
<dbReference type="AlphaFoldDB" id="A0A0W0CR93"/>
<feature type="compositionally biased region" description="Polar residues" evidence="2">
    <location>
        <begin position="102"/>
        <end position="115"/>
    </location>
</feature>